<name>A0A1W1BHL8_9ZZZZ</name>
<proteinExistence type="predicted"/>
<dbReference type="EMBL" id="FPHL01000003">
    <property type="protein sequence ID" value="SFV53030.1"/>
    <property type="molecule type" value="Genomic_DNA"/>
</dbReference>
<feature type="compositionally biased region" description="Basic and acidic residues" evidence="1">
    <location>
        <begin position="81"/>
        <end position="94"/>
    </location>
</feature>
<feature type="region of interest" description="Disordered" evidence="1">
    <location>
        <begin position="81"/>
        <end position="103"/>
    </location>
</feature>
<accession>A0A1W1BHL8</accession>
<evidence type="ECO:0000313" key="2">
    <source>
        <dbReference type="EMBL" id="SFV53030.1"/>
    </source>
</evidence>
<evidence type="ECO:0000256" key="1">
    <source>
        <dbReference type="SAM" id="MobiDB-lite"/>
    </source>
</evidence>
<reference evidence="2" key="1">
    <citation type="submission" date="2016-10" db="EMBL/GenBank/DDBJ databases">
        <authorList>
            <person name="de Groot N.N."/>
        </authorList>
    </citation>
    <scope>NUCLEOTIDE SEQUENCE</scope>
</reference>
<dbReference type="AlphaFoldDB" id="A0A1W1BHL8"/>
<organism evidence="2">
    <name type="scientific">hydrothermal vent metagenome</name>
    <dbReference type="NCBI Taxonomy" id="652676"/>
    <lineage>
        <taxon>unclassified sequences</taxon>
        <taxon>metagenomes</taxon>
        <taxon>ecological metagenomes</taxon>
    </lineage>
</organism>
<sequence>MAGIFESVIRTSPLGRWYIEVTDTMKENAEPEICLDVYEYADKIEELGKEYDGAVEVIWSSDDNVTPEQINEVRMQMNAYEAEREAQKDGEPHMPDGTPNFSA</sequence>
<gene>
    <name evidence="2" type="ORF">MNB_SV-10-655</name>
</gene>
<protein>
    <submittedName>
        <fullName evidence="2">Uncharacterized protein</fullName>
    </submittedName>
</protein>